<dbReference type="VEuPathDB" id="FungiDB:H257_03351"/>
<name>W4GWD2_APHAT</name>
<dbReference type="AlphaFoldDB" id="W4GWD2"/>
<protein>
    <submittedName>
        <fullName evidence="1">Uncharacterized protein</fullName>
    </submittedName>
</protein>
<sequence>MVVVEESRQDYCMLRERLAAFMGAPPEGQTRDDFRMTYLEHIADEAIAGIEPNRLHVYTARLEQFYALAENMEDMEVGT</sequence>
<reference evidence="1" key="1">
    <citation type="submission" date="2013-12" db="EMBL/GenBank/DDBJ databases">
        <title>The Genome Sequence of Aphanomyces astaci APO3.</title>
        <authorList>
            <consortium name="The Broad Institute Genomics Platform"/>
            <person name="Russ C."/>
            <person name="Tyler B."/>
            <person name="van West P."/>
            <person name="Dieguez-Uribeondo J."/>
            <person name="Young S.K."/>
            <person name="Zeng Q."/>
            <person name="Gargeya S."/>
            <person name="Fitzgerald M."/>
            <person name="Abouelleil A."/>
            <person name="Alvarado L."/>
            <person name="Chapman S.B."/>
            <person name="Gainer-Dewar J."/>
            <person name="Goldberg J."/>
            <person name="Griggs A."/>
            <person name="Gujja S."/>
            <person name="Hansen M."/>
            <person name="Howarth C."/>
            <person name="Imamovic A."/>
            <person name="Ireland A."/>
            <person name="Larimer J."/>
            <person name="McCowan C."/>
            <person name="Murphy C."/>
            <person name="Pearson M."/>
            <person name="Poon T.W."/>
            <person name="Priest M."/>
            <person name="Roberts A."/>
            <person name="Saif S."/>
            <person name="Shea T."/>
            <person name="Sykes S."/>
            <person name="Wortman J."/>
            <person name="Nusbaum C."/>
            <person name="Birren B."/>
        </authorList>
    </citation>
    <scope>NUCLEOTIDE SEQUENCE [LARGE SCALE GENOMIC DNA]</scope>
    <source>
        <strain evidence="1">APO3</strain>
    </source>
</reference>
<evidence type="ECO:0000313" key="1">
    <source>
        <dbReference type="EMBL" id="ETV83987.1"/>
    </source>
</evidence>
<dbReference type="EMBL" id="KI913119">
    <property type="protein sequence ID" value="ETV83987.1"/>
    <property type="molecule type" value="Genomic_DNA"/>
</dbReference>
<gene>
    <name evidence="1" type="ORF">H257_03351</name>
</gene>
<dbReference type="GeneID" id="20805347"/>
<dbReference type="OrthoDB" id="10350589at2759"/>
<proteinExistence type="predicted"/>
<accession>W4GWD2</accession>
<dbReference type="RefSeq" id="XP_009825679.1">
    <property type="nucleotide sequence ID" value="XM_009827377.1"/>
</dbReference>
<organism evidence="1">
    <name type="scientific">Aphanomyces astaci</name>
    <name type="common">Crayfish plague agent</name>
    <dbReference type="NCBI Taxonomy" id="112090"/>
    <lineage>
        <taxon>Eukaryota</taxon>
        <taxon>Sar</taxon>
        <taxon>Stramenopiles</taxon>
        <taxon>Oomycota</taxon>
        <taxon>Saprolegniomycetes</taxon>
        <taxon>Saprolegniales</taxon>
        <taxon>Verrucalvaceae</taxon>
        <taxon>Aphanomyces</taxon>
    </lineage>
</organism>